<evidence type="ECO:0000313" key="3">
    <source>
        <dbReference type="Proteomes" id="UP001596312"/>
    </source>
</evidence>
<proteinExistence type="predicted"/>
<name>A0ABD5V7W1_9EURY</name>
<dbReference type="RefSeq" id="WP_340604138.1">
    <property type="nucleotide sequence ID" value="NZ_JBBMXV010000003.1"/>
</dbReference>
<feature type="domain" description="DUF8159" evidence="1">
    <location>
        <begin position="69"/>
        <end position="211"/>
    </location>
</feature>
<dbReference type="AlphaFoldDB" id="A0ABD5V7W1"/>
<protein>
    <recommendedName>
        <fullName evidence="1">DUF8159 domain-containing protein</fullName>
    </recommendedName>
</protein>
<evidence type="ECO:0000313" key="2">
    <source>
        <dbReference type="EMBL" id="MFC6905617.1"/>
    </source>
</evidence>
<comment type="caution">
    <text evidence="2">The sequence shown here is derived from an EMBL/GenBank/DDBJ whole genome shotgun (WGS) entry which is preliminary data.</text>
</comment>
<evidence type="ECO:0000259" key="1">
    <source>
        <dbReference type="Pfam" id="PF26490"/>
    </source>
</evidence>
<sequence length="212" mass="22948">MDRRDALKQAGLALGGLLALSGCTEEALEDAEAEPPFIEDSPLSPEEADLPVDRTHAIIVEGIEAADAEIEDVKSFERYLVDQGLLVEEVLETESIIEAPLEEVDEEPEEEVIDEGDVEEGPVEVPIVELEYVIEEQVEEGTVQTIGIVAGAYAALLEASHDSELLEANILDPADVPFGSYEIEGTWAEEYTTGEISAAEYGDKVLTTVETD</sequence>
<accession>A0ABD5V7W1</accession>
<dbReference type="InterPro" id="IPR058473">
    <property type="entry name" value="DUF8159"/>
</dbReference>
<keyword evidence="3" id="KW-1185">Reference proteome</keyword>
<dbReference type="EMBL" id="JBHSXQ010000003">
    <property type="protein sequence ID" value="MFC6905617.1"/>
    <property type="molecule type" value="Genomic_DNA"/>
</dbReference>
<organism evidence="2 3">
    <name type="scientific">Halalkalicoccus tibetensis</name>
    <dbReference type="NCBI Taxonomy" id="175632"/>
    <lineage>
        <taxon>Archaea</taxon>
        <taxon>Methanobacteriati</taxon>
        <taxon>Methanobacteriota</taxon>
        <taxon>Stenosarchaea group</taxon>
        <taxon>Halobacteria</taxon>
        <taxon>Halobacteriales</taxon>
        <taxon>Halococcaceae</taxon>
        <taxon>Halalkalicoccus</taxon>
    </lineage>
</organism>
<gene>
    <name evidence="2" type="ORF">ACFQGH_10475</name>
</gene>
<dbReference type="Pfam" id="PF26490">
    <property type="entry name" value="DUF8159"/>
    <property type="match status" value="1"/>
</dbReference>
<dbReference type="Proteomes" id="UP001596312">
    <property type="component" value="Unassembled WGS sequence"/>
</dbReference>
<reference evidence="2 3" key="1">
    <citation type="journal article" date="2019" name="Int. J. Syst. Evol. Microbiol.">
        <title>The Global Catalogue of Microorganisms (GCM) 10K type strain sequencing project: providing services to taxonomists for standard genome sequencing and annotation.</title>
        <authorList>
            <consortium name="The Broad Institute Genomics Platform"/>
            <consortium name="The Broad Institute Genome Sequencing Center for Infectious Disease"/>
            <person name="Wu L."/>
            <person name="Ma J."/>
        </authorList>
    </citation>
    <scope>NUCLEOTIDE SEQUENCE [LARGE SCALE GENOMIC DNA]</scope>
    <source>
        <strain evidence="2 3">CGMCC 1.3240</strain>
    </source>
</reference>
<dbReference type="PROSITE" id="PS51257">
    <property type="entry name" value="PROKAR_LIPOPROTEIN"/>
    <property type="match status" value="1"/>
</dbReference>